<accession>A0A2J6T8Q0</accession>
<evidence type="ECO:0000256" key="1">
    <source>
        <dbReference type="SAM" id="MobiDB-lite"/>
    </source>
</evidence>
<feature type="compositionally biased region" description="Polar residues" evidence="1">
    <location>
        <begin position="163"/>
        <end position="174"/>
    </location>
</feature>
<dbReference type="Proteomes" id="UP000235371">
    <property type="component" value="Unassembled WGS sequence"/>
</dbReference>
<sequence>MFINKLTLAAVLAASFAAADFHLMTELNVYITCPSDDYHSDCWCYGKNRGEMAGIGNAPSYTVHMQDVCGYGDIYMPWNQESNELTIYDAGNNYIGYCYYNYFYVDNCVLPGLGGQWAVFDAYTCITFLCDGVTGKRDVQNNTVTIKMPREVEVEERDGASGTPPTMNTTSNGLPQAVSVSEE</sequence>
<proteinExistence type="predicted"/>
<dbReference type="AlphaFoldDB" id="A0A2J6T8Q0"/>
<feature type="chain" id="PRO_5014471230" description="Cyanovirin-N domain-containing protein" evidence="2">
    <location>
        <begin position="20"/>
        <end position="183"/>
    </location>
</feature>
<organism evidence="3 4">
    <name type="scientific">Hyaloscypha bicolor E</name>
    <dbReference type="NCBI Taxonomy" id="1095630"/>
    <lineage>
        <taxon>Eukaryota</taxon>
        <taxon>Fungi</taxon>
        <taxon>Dikarya</taxon>
        <taxon>Ascomycota</taxon>
        <taxon>Pezizomycotina</taxon>
        <taxon>Leotiomycetes</taxon>
        <taxon>Helotiales</taxon>
        <taxon>Hyaloscyphaceae</taxon>
        <taxon>Hyaloscypha</taxon>
        <taxon>Hyaloscypha bicolor</taxon>
    </lineage>
</organism>
<protein>
    <recommendedName>
        <fullName evidence="5">Cyanovirin-N domain-containing protein</fullName>
    </recommendedName>
</protein>
<dbReference type="EMBL" id="KZ613816">
    <property type="protein sequence ID" value="PMD59409.1"/>
    <property type="molecule type" value="Genomic_DNA"/>
</dbReference>
<name>A0A2J6T8Q0_9HELO</name>
<dbReference type="GeneID" id="36580693"/>
<dbReference type="RefSeq" id="XP_024736313.1">
    <property type="nucleotide sequence ID" value="XM_024872613.1"/>
</dbReference>
<keyword evidence="2" id="KW-0732">Signal</keyword>
<dbReference type="InParanoid" id="A0A2J6T8Q0"/>
<evidence type="ECO:0008006" key="5">
    <source>
        <dbReference type="Google" id="ProtNLM"/>
    </source>
</evidence>
<evidence type="ECO:0000313" key="3">
    <source>
        <dbReference type="EMBL" id="PMD59409.1"/>
    </source>
</evidence>
<reference evidence="3 4" key="1">
    <citation type="submission" date="2016-04" db="EMBL/GenBank/DDBJ databases">
        <title>A degradative enzymes factory behind the ericoid mycorrhizal symbiosis.</title>
        <authorList>
            <consortium name="DOE Joint Genome Institute"/>
            <person name="Martino E."/>
            <person name="Morin E."/>
            <person name="Grelet G."/>
            <person name="Kuo A."/>
            <person name="Kohler A."/>
            <person name="Daghino S."/>
            <person name="Barry K."/>
            <person name="Choi C."/>
            <person name="Cichocki N."/>
            <person name="Clum A."/>
            <person name="Copeland A."/>
            <person name="Hainaut M."/>
            <person name="Haridas S."/>
            <person name="Labutti K."/>
            <person name="Lindquist E."/>
            <person name="Lipzen A."/>
            <person name="Khouja H.-R."/>
            <person name="Murat C."/>
            <person name="Ohm R."/>
            <person name="Olson A."/>
            <person name="Spatafora J."/>
            <person name="Veneault-Fourrey C."/>
            <person name="Henrissat B."/>
            <person name="Grigoriev I."/>
            <person name="Martin F."/>
            <person name="Perotto S."/>
        </authorList>
    </citation>
    <scope>NUCLEOTIDE SEQUENCE [LARGE SCALE GENOMIC DNA]</scope>
    <source>
        <strain evidence="3 4">E</strain>
    </source>
</reference>
<feature type="signal peptide" evidence="2">
    <location>
        <begin position="1"/>
        <end position="19"/>
    </location>
</feature>
<feature type="region of interest" description="Disordered" evidence="1">
    <location>
        <begin position="154"/>
        <end position="183"/>
    </location>
</feature>
<evidence type="ECO:0000313" key="4">
    <source>
        <dbReference type="Proteomes" id="UP000235371"/>
    </source>
</evidence>
<keyword evidence="4" id="KW-1185">Reference proteome</keyword>
<gene>
    <name evidence="3" type="ORF">K444DRAFT_411390</name>
</gene>
<evidence type="ECO:0000256" key="2">
    <source>
        <dbReference type="SAM" id="SignalP"/>
    </source>
</evidence>